<feature type="compositionally biased region" description="Polar residues" evidence="1">
    <location>
        <begin position="1"/>
        <end position="12"/>
    </location>
</feature>
<dbReference type="AlphaFoldDB" id="A0AAD5M0P7"/>
<feature type="domain" description="WRKY19-like zinc finger" evidence="2">
    <location>
        <begin position="549"/>
        <end position="572"/>
    </location>
</feature>
<feature type="region of interest" description="Disordered" evidence="1">
    <location>
        <begin position="161"/>
        <end position="181"/>
    </location>
</feature>
<proteinExistence type="predicted"/>
<feature type="domain" description="WRKY19-like zinc finger" evidence="2">
    <location>
        <begin position="597"/>
        <end position="620"/>
    </location>
</feature>
<accession>A0AAD5M0P7</accession>
<dbReference type="PANTHER" id="PTHR31827:SF1">
    <property type="entry name" value="EMB|CAB89363.1"/>
    <property type="match status" value="1"/>
</dbReference>
<feature type="domain" description="WRKY19-like zinc finger" evidence="2">
    <location>
        <begin position="573"/>
        <end position="596"/>
    </location>
</feature>
<dbReference type="EMBL" id="JAKCXM010000162">
    <property type="protein sequence ID" value="KAJ0400123.1"/>
    <property type="molecule type" value="Genomic_DNA"/>
</dbReference>
<feature type="region of interest" description="Disordered" evidence="1">
    <location>
        <begin position="358"/>
        <end position="379"/>
    </location>
</feature>
<comment type="caution">
    <text evidence="3">The sequence shown here is derived from an EMBL/GenBank/DDBJ whole genome shotgun (WGS) entry which is preliminary data.</text>
</comment>
<evidence type="ECO:0000313" key="3">
    <source>
        <dbReference type="EMBL" id="KAJ0400123.1"/>
    </source>
</evidence>
<evidence type="ECO:0000259" key="2">
    <source>
        <dbReference type="Pfam" id="PF24906"/>
    </source>
</evidence>
<name>A0AAD5M0P7_PYTIN</name>
<gene>
    <name evidence="3" type="ORF">P43SY_009926</name>
</gene>
<reference evidence="3" key="1">
    <citation type="submission" date="2021-12" db="EMBL/GenBank/DDBJ databases">
        <title>Prjna785345.</title>
        <authorList>
            <person name="Rujirawat T."/>
            <person name="Krajaejun T."/>
        </authorList>
    </citation>
    <scope>NUCLEOTIDE SEQUENCE</scope>
    <source>
        <strain evidence="3">Pi057C3</strain>
    </source>
</reference>
<feature type="compositionally biased region" description="Low complexity" evidence="1">
    <location>
        <begin position="324"/>
        <end position="341"/>
    </location>
</feature>
<dbReference type="PANTHER" id="PTHR31827">
    <property type="entry name" value="EMB|CAB89363.1"/>
    <property type="match status" value="1"/>
</dbReference>
<feature type="compositionally biased region" description="Polar residues" evidence="1">
    <location>
        <begin position="162"/>
        <end position="181"/>
    </location>
</feature>
<evidence type="ECO:0000256" key="1">
    <source>
        <dbReference type="SAM" id="MobiDB-lite"/>
    </source>
</evidence>
<dbReference type="Pfam" id="PF24906">
    <property type="entry name" value="Zf_WRKY19"/>
    <property type="match status" value="3"/>
</dbReference>
<sequence>MSSEPRNTNADADTNPPPSTSTSAMANGSLRASGAADATGAGGANPSLLISMMNCVDTSLFSPQQLHNWEQTKQRLKAAAEQNVPVSLPMSMSDLTGNAARWASSERNGGAEQGEFRQQLHREASIQDVLSCLLEQQAPSLRVMNSNGSNVLLNSELKNRHANTANGPSSSGGSDQRPTLKSILSSNNFSMTEKKESLRHLLSFIDNSFASNPEPMTDVYKENKEGSLQRLSSLQLMRSFMVPNSNAQSMGRTTSFEIIQAMLNATSNQVIQKPMTSQDSFRFQHLANCLESIEGDVGYDNEDYGGEEVVQVDNLDNLLDYHGPAASQTSAASTSQTPAAPVSQNGFVDTQSLFNQASRMPTSQTGSFAPPPFPSSQPSSMNGYQPMYMGQQTQMQQYAPMSQHGMDLLGEMATHSAPPHMLGGYPSTAAPIKNESLQSQVGLQPGMLPAPQSYGQLSYQSAVMATSGAGMMMPMTHSYPQHAYTPDAMMKHQQLSAILQQQQHQQHLNASAQVKQLKQDAQGGVQICSALGCNHVARVKGMCKLHGGGRRCKVDGCMKSAQTGHLCIAHGGGKPCNVEGCPKTAQSRGLCKQHGGGVRCKFEGCTKSCQSGGFCRGHGGGKRCEFPNCTKWAQKNGHCAKHAQEVAQHLHG</sequence>
<protein>
    <recommendedName>
        <fullName evidence="2">WRKY19-like zinc finger domain-containing protein</fullName>
    </recommendedName>
</protein>
<dbReference type="Proteomes" id="UP001209570">
    <property type="component" value="Unassembled WGS sequence"/>
</dbReference>
<organism evidence="3 4">
    <name type="scientific">Pythium insidiosum</name>
    <name type="common">Pythiosis disease agent</name>
    <dbReference type="NCBI Taxonomy" id="114742"/>
    <lineage>
        <taxon>Eukaryota</taxon>
        <taxon>Sar</taxon>
        <taxon>Stramenopiles</taxon>
        <taxon>Oomycota</taxon>
        <taxon>Peronosporomycetes</taxon>
        <taxon>Pythiales</taxon>
        <taxon>Pythiaceae</taxon>
        <taxon>Pythium</taxon>
    </lineage>
</organism>
<evidence type="ECO:0000313" key="4">
    <source>
        <dbReference type="Proteomes" id="UP001209570"/>
    </source>
</evidence>
<feature type="region of interest" description="Disordered" evidence="1">
    <location>
        <begin position="321"/>
        <end position="344"/>
    </location>
</feature>
<feature type="region of interest" description="Disordered" evidence="1">
    <location>
        <begin position="1"/>
        <end position="26"/>
    </location>
</feature>
<dbReference type="InterPro" id="IPR056866">
    <property type="entry name" value="Znf_WRKY19"/>
</dbReference>
<keyword evidence="4" id="KW-1185">Reference proteome</keyword>